<sequence length="81" mass="9851">MEKPILVLLEGEYHRRKNILVTTDVRKVAREYVILLLEDDWINYPHVEIWRDGQEIKYFDEKITNEKKLVKILSKYAYKKA</sequence>
<reference evidence="1 2" key="1">
    <citation type="journal article" date="2016" name="Virology">
        <title>The genome of AR9, a giant transducing Bacillus phage encoding two multisubunit RNA polymerases.</title>
        <authorList>
            <person name="Lavysh D."/>
            <person name="Sokolova M."/>
            <person name="Minakhin L."/>
            <person name="Yakunina M."/>
            <person name="Artamonova T."/>
            <person name="Kozyavkin S."/>
            <person name="Makarova K.S."/>
            <person name="Koonin E.V."/>
            <person name="Severinov K."/>
        </authorList>
    </citation>
    <scope>NUCLEOTIDE SEQUENCE [LARGE SCALE GENOMIC DNA]</scope>
</reference>
<name>A0A172JI09_BPPB1</name>
<dbReference type="Proteomes" id="UP000202618">
    <property type="component" value="Segment"/>
</dbReference>
<dbReference type="RefSeq" id="YP_009283006.1">
    <property type="nucleotide sequence ID" value="NC_031039.1"/>
</dbReference>
<accession>A0A172JI09</accession>
<gene>
    <name evidence="1" type="ORF">AR9_g102</name>
</gene>
<evidence type="ECO:0000313" key="2">
    <source>
        <dbReference type="Proteomes" id="UP000202618"/>
    </source>
</evidence>
<protein>
    <submittedName>
        <fullName evidence="1">Uncharacterized protein</fullName>
    </submittedName>
</protein>
<proteinExistence type="predicted"/>
<organism evidence="1 2">
    <name type="scientific">Bacillus phage AR9</name>
    <dbReference type="NCBI Taxonomy" id="1815509"/>
    <lineage>
        <taxon>Viruses</taxon>
        <taxon>Duplodnaviria</taxon>
        <taxon>Heunggongvirae</taxon>
        <taxon>Uroviricota</taxon>
        <taxon>Caudoviricetes</taxon>
        <taxon>Takahashivirus</taxon>
        <taxon>Bacillus phage PBS1</taxon>
    </lineage>
</organism>
<dbReference type="GeneID" id="29058820"/>
<dbReference type="EMBL" id="KU878088">
    <property type="protein sequence ID" value="AMS01186.1"/>
    <property type="molecule type" value="Genomic_DNA"/>
</dbReference>
<evidence type="ECO:0000313" key="1">
    <source>
        <dbReference type="EMBL" id="AMS01186.1"/>
    </source>
</evidence>
<dbReference type="KEGG" id="vg:29058820"/>